<dbReference type="SUPFAM" id="SSF52540">
    <property type="entry name" value="P-loop containing nucleoside triphosphate hydrolases"/>
    <property type="match status" value="1"/>
</dbReference>
<keyword evidence="4" id="KW-1185">Reference proteome</keyword>
<evidence type="ECO:0000313" key="4">
    <source>
        <dbReference type="Proteomes" id="UP000597138"/>
    </source>
</evidence>
<dbReference type="OrthoDB" id="9811176at2"/>
<dbReference type="AlphaFoldDB" id="A0A069NMD4"/>
<dbReference type="InterPro" id="IPR017166">
    <property type="entry name" value="UCP037290"/>
</dbReference>
<evidence type="ECO:0000313" key="1">
    <source>
        <dbReference type="EMBL" id="GGD97779.1"/>
    </source>
</evidence>
<dbReference type="InterPro" id="IPR027417">
    <property type="entry name" value="P-loop_NTPase"/>
</dbReference>
<dbReference type="EMBL" id="JFHE01000059">
    <property type="protein sequence ID" value="KDR26156.1"/>
    <property type="molecule type" value="Genomic_DNA"/>
</dbReference>
<dbReference type="PIRSF" id="PIRSF037290">
    <property type="entry name" value="UCP037290"/>
    <property type="match status" value="1"/>
</dbReference>
<name>A0A069NMD4_9BURK</name>
<dbReference type="Gene3D" id="3.40.50.300">
    <property type="entry name" value="P-loop containing nucleotide triphosphate hydrolases"/>
    <property type="match status" value="1"/>
</dbReference>
<dbReference type="eggNOG" id="COG4544">
    <property type="taxonomic scope" value="Bacteria"/>
</dbReference>
<reference evidence="1" key="1">
    <citation type="journal article" date="2014" name="Int. J. Syst. Evol. Microbiol.">
        <title>Complete genome of a new Firmicutes species belonging to the dominant human colonic microbiota ('Ruminococcus bicirculans') reveals two chromosomes and a selective capacity to utilize plant glucans.</title>
        <authorList>
            <consortium name="NISC Comparative Sequencing Program"/>
            <person name="Wegmann U."/>
            <person name="Louis P."/>
            <person name="Goesmann A."/>
            <person name="Henrissat B."/>
            <person name="Duncan S.H."/>
            <person name="Flint H.J."/>
        </authorList>
    </citation>
    <scope>NUCLEOTIDE SEQUENCE</scope>
    <source>
        <strain evidence="1">CGMCC 1.11013</strain>
    </source>
</reference>
<dbReference type="Proteomes" id="UP000027439">
    <property type="component" value="Unassembled WGS sequence"/>
</dbReference>
<proteinExistence type="predicted"/>
<accession>A0A069NMD4</accession>
<dbReference type="Proteomes" id="UP000597138">
    <property type="component" value="Unassembled WGS sequence"/>
</dbReference>
<reference evidence="2 3" key="2">
    <citation type="submission" date="2014-03" db="EMBL/GenBank/DDBJ databases">
        <title>Draft Genome Sequences of Four Burkholderia Strains.</title>
        <authorList>
            <person name="Liu X.Y."/>
            <person name="Li C.X."/>
            <person name="Xu J.H."/>
        </authorList>
    </citation>
    <scope>NUCLEOTIDE SEQUENCE [LARGE SCALE GENOMIC DNA]</scope>
    <source>
        <strain evidence="2 3">R27</strain>
    </source>
</reference>
<evidence type="ECO:0000313" key="2">
    <source>
        <dbReference type="EMBL" id="KDR26156.1"/>
    </source>
</evidence>
<dbReference type="EMBL" id="BMEG01000021">
    <property type="protein sequence ID" value="GGD97779.1"/>
    <property type="molecule type" value="Genomic_DNA"/>
</dbReference>
<keyword evidence="2" id="KW-0132">Cell division</keyword>
<dbReference type="NCBIfam" id="NF033429">
    <property type="entry name" value="ImuA_translesion"/>
    <property type="match status" value="1"/>
</dbReference>
<dbReference type="GO" id="GO:0051301">
    <property type="term" value="P:cell division"/>
    <property type="evidence" value="ECO:0007669"/>
    <property type="project" value="UniProtKB-KW"/>
</dbReference>
<evidence type="ECO:0000313" key="3">
    <source>
        <dbReference type="Proteomes" id="UP000027439"/>
    </source>
</evidence>
<dbReference type="STRING" id="1071679.BG57_26985"/>
<organism evidence="2 3">
    <name type="scientific">Caballeronia grimmiae</name>
    <dbReference type="NCBI Taxonomy" id="1071679"/>
    <lineage>
        <taxon>Bacteria</taxon>
        <taxon>Pseudomonadati</taxon>
        <taxon>Pseudomonadota</taxon>
        <taxon>Betaproteobacteria</taxon>
        <taxon>Burkholderiales</taxon>
        <taxon>Burkholderiaceae</taxon>
        <taxon>Caballeronia</taxon>
    </lineage>
</organism>
<comment type="caution">
    <text evidence="2">The sequence shown here is derived from an EMBL/GenBank/DDBJ whole genome shotgun (WGS) entry which is preliminary data.</text>
</comment>
<protein>
    <submittedName>
        <fullName evidence="2">Cell division protein</fullName>
    </submittedName>
</protein>
<reference evidence="1" key="4">
    <citation type="submission" date="2024-05" db="EMBL/GenBank/DDBJ databases">
        <authorList>
            <person name="Sun Q."/>
            <person name="Zhou Y."/>
        </authorList>
    </citation>
    <scope>NUCLEOTIDE SEQUENCE</scope>
    <source>
        <strain evidence="1">CGMCC 1.11013</strain>
    </source>
</reference>
<keyword evidence="2" id="KW-0131">Cell cycle</keyword>
<gene>
    <name evidence="2" type="ORF">BG57_26985</name>
    <name evidence="1" type="ORF">GCM10010985_60590</name>
</gene>
<reference evidence="4" key="3">
    <citation type="journal article" date="2019" name="Int. J. Syst. Evol. Microbiol.">
        <title>The Global Catalogue of Microorganisms (GCM) 10K type strain sequencing project: providing services to taxonomists for standard genome sequencing and annotation.</title>
        <authorList>
            <consortium name="The Broad Institute Genomics Platform"/>
            <consortium name="The Broad Institute Genome Sequencing Center for Infectious Disease"/>
            <person name="Wu L."/>
            <person name="Ma J."/>
        </authorList>
    </citation>
    <scope>NUCLEOTIDE SEQUENCE [LARGE SCALE GENOMIC DNA]</scope>
    <source>
        <strain evidence="4">CGMCC 1.11013</strain>
    </source>
</reference>
<dbReference type="RefSeq" id="WP_075583239.1">
    <property type="nucleotide sequence ID" value="NZ_BMEG01000021.1"/>
</dbReference>
<sequence length="235" mass="25503">MGALALEDIHPSLWRGAQLSSARLNVVPCGSENLAAELPGGGWPKGALTDLLVQQPGVGEMRLLLPALKAVAQRRIALLQPPHRFQPEAAAYWGLPETSVNVVRAAKTADALWAGEQILRAGTFGALLFWQTHVRPEALRRLHLAAQTSESLFFMIRPLAAASDTSPAPLRIAVRPARDSVSLQFVKRRGPARDEPLVVELTHSPILLNRHASVDRRVSAAPQPRSLPAELVVHE</sequence>
<dbReference type="InterPro" id="IPR047610">
    <property type="entry name" value="ImuA_translesion"/>
</dbReference>